<reference evidence="1" key="1">
    <citation type="journal article" date="2015" name="Nature">
        <title>Complex archaea that bridge the gap between prokaryotes and eukaryotes.</title>
        <authorList>
            <person name="Spang A."/>
            <person name="Saw J.H."/>
            <person name="Jorgensen S.L."/>
            <person name="Zaremba-Niedzwiedzka K."/>
            <person name="Martijn J."/>
            <person name="Lind A.E."/>
            <person name="van Eijk R."/>
            <person name="Schleper C."/>
            <person name="Guy L."/>
            <person name="Ettema T.J."/>
        </authorList>
    </citation>
    <scope>NUCLEOTIDE SEQUENCE</scope>
</reference>
<evidence type="ECO:0008006" key="2">
    <source>
        <dbReference type="Google" id="ProtNLM"/>
    </source>
</evidence>
<gene>
    <name evidence="1" type="ORF">LCGC14_0582100</name>
</gene>
<dbReference type="Gene3D" id="3.40.1800.10">
    <property type="entry name" value="His-Me finger endonucleases"/>
    <property type="match status" value="1"/>
</dbReference>
<sequence>MGDLTQISRKEAKLLGLKRYFTGRLCRYGHACERLISNKGCIQCNKNKLRAWRIGNPERVAAHKRRAKGLPEPTRACPEFCEICGSPSGQRSLDLDHSHEAGEFRGWLCNKCNLGLGLLGDNAEALGKVTRYLER</sequence>
<accession>A0A0F9RG24</accession>
<dbReference type="EMBL" id="LAZR01000884">
    <property type="protein sequence ID" value="KKN55440.1"/>
    <property type="molecule type" value="Genomic_DNA"/>
</dbReference>
<dbReference type="InterPro" id="IPR004211">
    <property type="entry name" value="Endonuclease_7"/>
</dbReference>
<dbReference type="InterPro" id="IPR038563">
    <property type="entry name" value="Endonuclease_7_sf"/>
</dbReference>
<proteinExistence type="predicted"/>
<dbReference type="Pfam" id="PF02945">
    <property type="entry name" value="Endonuclease_7"/>
    <property type="match status" value="1"/>
</dbReference>
<dbReference type="InterPro" id="IPR044925">
    <property type="entry name" value="His-Me_finger_sf"/>
</dbReference>
<dbReference type="SUPFAM" id="SSF54060">
    <property type="entry name" value="His-Me finger endonucleases"/>
    <property type="match status" value="1"/>
</dbReference>
<name>A0A0F9RG24_9ZZZZ</name>
<comment type="caution">
    <text evidence="1">The sequence shown here is derived from an EMBL/GenBank/DDBJ whole genome shotgun (WGS) entry which is preliminary data.</text>
</comment>
<evidence type="ECO:0000313" key="1">
    <source>
        <dbReference type="EMBL" id="KKN55440.1"/>
    </source>
</evidence>
<dbReference type="AlphaFoldDB" id="A0A0F9RG24"/>
<protein>
    <recommendedName>
        <fullName evidence="2">Recombination endonuclease VII</fullName>
    </recommendedName>
</protein>
<organism evidence="1">
    <name type="scientific">marine sediment metagenome</name>
    <dbReference type="NCBI Taxonomy" id="412755"/>
    <lineage>
        <taxon>unclassified sequences</taxon>
        <taxon>metagenomes</taxon>
        <taxon>ecological metagenomes</taxon>
    </lineage>
</organism>